<keyword evidence="12" id="KW-1185">Reference proteome</keyword>
<keyword evidence="6 8" id="KW-1133">Transmembrane helix</keyword>
<dbReference type="PROSITE" id="PS50929">
    <property type="entry name" value="ABC_TM1F"/>
    <property type="match status" value="1"/>
</dbReference>
<dbReference type="PROSITE" id="PS50893">
    <property type="entry name" value="ABC_TRANSPORTER_2"/>
    <property type="match status" value="1"/>
</dbReference>
<dbReference type="InterPro" id="IPR027417">
    <property type="entry name" value="P-loop_NTPase"/>
</dbReference>
<dbReference type="InterPro" id="IPR003439">
    <property type="entry name" value="ABC_transporter-like_ATP-bd"/>
</dbReference>
<accession>A0A1G6BW95</accession>
<dbReference type="GO" id="GO:0015421">
    <property type="term" value="F:ABC-type oligopeptide transporter activity"/>
    <property type="evidence" value="ECO:0007669"/>
    <property type="project" value="TreeGrafter"/>
</dbReference>
<dbReference type="Pfam" id="PF00005">
    <property type="entry name" value="ABC_tran"/>
    <property type="match status" value="1"/>
</dbReference>
<feature type="transmembrane region" description="Helical" evidence="8">
    <location>
        <begin position="163"/>
        <end position="181"/>
    </location>
</feature>
<keyword evidence="2" id="KW-0813">Transport</keyword>
<evidence type="ECO:0000313" key="11">
    <source>
        <dbReference type="EMBL" id="SDB24874.1"/>
    </source>
</evidence>
<dbReference type="PANTHER" id="PTHR43394:SF1">
    <property type="entry name" value="ATP-BINDING CASSETTE SUB-FAMILY B MEMBER 10, MITOCHONDRIAL"/>
    <property type="match status" value="1"/>
</dbReference>
<gene>
    <name evidence="11" type="ORF">SAMN02910417_01839</name>
</gene>
<dbReference type="OrthoDB" id="9762778at2"/>
<dbReference type="STRING" id="1732.SAMN02910417_01839"/>
<feature type="transmembrane region" description="Helical" evidence="8">
    <location>
        <begin position="253"/>
        <end position="275"/>
    </location>
</feature>
<evidence type="ECO:0000313" key="12">
    <source>
        <dbReference type="Proteomes" id="UP000199228"/>
    </source>
</evidence>
<feature type="transmembrane region" description="Helical" evidence="8">
    <location>
        <begin position="63"/>
        <end position="80"/>
    </location>
</feature>
<dbReference type="Proteomes" id="UP000199228">
    <property type="component" value="Unassembled WGS sequence"/>
</dbReference>
<keyword evidence="7 8" id="KW-0472">Membrane</keyword>
<dbReference type="GO" id="GO:0005524">
    <property type="term" value="F:ATP binding"/>
    <property type="evidence" value="ECO:0007669"/>
    <property type="project" value="UniProtKB-KW"/>
</dbReference>
<evidence type="ECO:0000256" key="4">
    <source>
        <dbReference type="ARBA" id="ARBA00022741"/>
    </source>
</evidence>
<dbReference type="InterPro" id="IPR039421">
    <property type="entry name" value="Type_1_exporter"/>
</dbReference>
<sequence length="582" mass="64863">MKRRTTMKTLFGYLKSQVGYVVLSFAGAFAGAVISLYIPLLTGRAVDQMIGAGQVEFAVLTDLIQKIVLCIVMGFFAQWLTNYCNNAISFGVSHAMREDFFSKMKRIALARMDQYAYGDLVNRMISDVEQVSDGLLLGANQLFSGLVTIVGTLIFMLLMDVRITLVVIYLTPISLLAATFISKKTYHLFQKQSKLRAQVSGIVNESVSGEKLIQAYGQEDIIMEEFARSNHDLKVISRKATFYSSLVNPGTRFINALVYMAVALVGAISALRGLISVGQLTVFLSYANQYTKPFNEITGVVTELQNALACAGRIFDFLEEEEEQEEAMQFPGEVKGNVTFENVSFSYEPDKPLIQNMNIEAREGQLIAIVGPTGCGKTTLINLLMRFYEVDDGRILIDGKDIADYSRQSLRAQMCMVLQDSFLIQGTIRDNISFGLEQIRREEIVNAAKAAYADEFIMQLPQGYDTVLDFEADTLSQGQKQLLCIARAMLHSPAIMILDEATSSVDTLTEQKIQKAFHKLMKGRTSFVVAHRLSTIMNADCILVMNDGKIVERGTHEQLLKKDGFYRKLYESQFDAAVAGKE</sequence>
<dbReference type="Gene3D" id="3.40.50.300">
    <property type="entry name" value="P-loop containing nucleotide triphosphate hydrolases"/>
    <property type="match status" value="1"/>
</dbReference>
<dbReference type="CDD" id="cd03254">
    <property type="entry name" value="ABCC_Glucan_exporter_like"/>
    <property type="match status" value="1"/>
</dbReference>
<feature type="transmembrane region" description="Helical" evidence="8">
    <location>
        <begin position="134"/>
        <end position="157"/>
    </location>
</feature>
<feature type="domain" description="ABC transmembrane type-1" evidence="10">
    <location>
        <begin position="22"/>
        <end position="306"/>
    </location>
</feature>
<dbReference type="GO" id="GO:0005886">
    <property type="term" value="C:plasma membrane"/>
    <property type="evidence" value="ECO:0007669"/>
    <property type="project" value="UniProtKB-SubCell"/>
</dbReference>
<feature type="domain" description="ABC transporter" evidence="9">
    <location>
        <begin position="338"/>
        <end position="572"/>
    </location>
</feature>
<dbReference type="PANTHER" id="PTHR43394">
    <property type="entry name" value="ATP-DEPENDENT PERMEASE MDL1, MITOCHONDRIAL"/>
    <property type="match status" value="1"/>
</dbReference>
<dbReference type="Gene3D" id="1.20.1560.10">
    <property type="entry name" value="ABC transporter type 1, transmembrane domain"/>
    <property type="match status" value="1"/>
</dbReference>
<dbReference type="InterPro" id="IPR017871">
    <property type="entry name" value="ABC_transporter-like_CS"/>
</dbReference>
<dbReference type="Pfam" id="PF00664">
    <property type="entry name" value="ABC_membrane"/>
    <property type="match status" value="1"/>
</dbReference>
<keyword evidence="5 11" id="KW-0067">ATP-binding</keyword>
<dbReference type="SUPFAM" id="SSF90123">
    <property type="entry name" value="ABC transporter transmembrane region"/>
    <property type="match status" value="1"/>
</dbReference>
<dbReference type="InterPro" id="IPR011527">
    <property type="entry name" value="ABC1_TM_dom"/>
</dbReference>
<name>A0A1G6BW95_EUBOX</name>
<dbReference type="EMBL" id="FMXR01000013">
    <property type="protein sequence ID" value="SDB24874.1"/>
    <property type="molecule type" value="Genomic_DNA"/>
</dbReference>
<dbReference type="InterPro" id="IPR036640">
    <property type="entry name" value="ABC1_TM_sf"/>
</dbReference>
<reference evidence="11 12" key="1">
    <citation type="submission" date="2016-10" db="EMBL/GenBank/DDBJ databases">
        <authorList>
            <person name="de Groot N.N."/>
        </authorList>
    </citation>
    <scope>NUCLEOTIDE SEQUENCE [LARGE SCALE GENOMIC DNA]</scope>
    <source>
        <strain evidence="11 12">DSM 3217</strain>
    </source>
</reference>
<proteinExistence type="predicted"/>
<dbReference type="SMART" id="SM00382">
    <property type="entry name" value="AAA"/>
    <property type="match status" value="1"/>
</dbReference>
<dbReference type="SUPFAM" id="SSF52540">
    <property type="entry name" value="P-loop containing nucleoside triphosphate hydrolases"/>
    <property type="match status" value="1"/>
</dbReference>
<organism evidence="11 12">
    <name type="scientific">Eubacterium oxidoreducens</name>
    <dbReference type="NCBI Taxonomy" id="1732"/>
    <lineage>
        <taxon>Bacteria</taxon>
        <taxon>Bacillati</taxon>
        <taxon>Bacillota</taxon>
        <taxon>Clostridia</taxon>
        <taxon>Eubacteriales</taxon>
        <taxon>Eubacteriaceae</taxon>
        <taxon>Eubacterium</taxon>
    </lineage>
</organism>
<comment type="subcellular location">
    <subcellularLocation>
        <location evidence="1">Cell membrane</location>
        <topology evidence="1">Multi-pass membrane protein</topology>
    </subcellularLocation>
</comment>
<dbReference type="CDD" id="cd18547">
    <property type="entry name" value="ABC_6TM_Tm288_like"/>
    <property type="match status" value="1"/>
</dbReference>
<dbReference type="GO" id="GO:0016887">
    <property type="term" value="F:ATP hydrolysis activity"/>
    <property type="evidence" value="ECO:0007669"/>
    <property type="project" value="InterPro"/>
</dbReference>
<keyword evidence="3 8" id="KW-0812">Transmembrane</keyword>
<dbReference type="PROSITE" id="PS00211">
    <property type="entry name" value="ABC_TRANSPORTER_1"/>
    <property type="match status" value="1"/>
</dbReference>
<evidence type="ECO:0000256" key="2">
    <source>
        <dbReference type="ARBA" id="ARBA00022448"/>
    </source>
</evidence>
<evidence type="ECO:0000256" key="6">
    <source>
        <dbReference type="ARBA" id="ARBA00022989"/>
    </source>
</evidence>
<feature type="transmembrane region" description="Helical" evidence="8">
    <location>
        <begin position="20"/>
        <end position="43"/>
    </location>
</feature>
<dbReference type="RefSeq" id="WP_090174068.1">
    <property type="nucleotide sequence ID" value="NZ_FMXR01000013.1"/>
</dbReference>
<keyword evidence="4" id="KW-0547">Nucleotide-binding</keyword>
<dbReference type="InterPro" id="IPR003593">
    <property type="entry name" value="AAA+_ATPase"/>
</dbReference>
<dbReference type="AlphaFoldDB" id="A0A1G6BW95"/>
<evidence type="ECO:0000256" key="5">
    <source>
        <dbReference type="ARBA" id="ARBA00022840"/>
    </source>
</evidence>
<dbReference type="FunFam" id="3.40.50.300:FF:000287">
    <property type="entry name" value="Multidrug ABC transporter ATP-binding protein"/>
    <property type="match status" value="1"/>
</dbReference>
<evidence type="ECO:0000259" key="10">
    <source>
        <dbReference type="PROSITE" id="PS50929"/>
    </source>
</evidence>
<evidence type="ECO:0000259" key="9">
    <source>
        <dbReference type="PROSITE" id="PS50893"/>
    </source>
</evidence>
<evidence type="ECO:0000256" key="1">
    <source>
        <dbReference type="ARBA" id="ARBA00004651"/>
    </source>
</evidence>
<protein>
    <submittedName>
        <fullName evidence="11">ATP-binding cassette, subfamily B</fullName>
    </submittedName>
</protein>
<evidence type="ECO:0000256" key="3">
    <source>
        <dbReference type="ARBA" id="ARBA00022692"/>
    </source>
</evidence>
<evidence type="ECO:0000256" key="8">
    <source>
        <dbReference type="SAM" id="Phobius"/>
    </source>
</evidence>
<evidence type="ECO:0000256" key="7">
    <source>
        <dbReference type="ARBA" id="ARBA00023136"/>
    </source>
</evidence>